<dbReference type="FunFam" id="2.40.70.10:FF:000225">
    <property type="entry name" value="Predicted protein"/>
    <property type="match status" value="1"/>
</dbReference>
<dbReference type="AlphaFoldDB" id="A0AAD8YGB5"/>
<evidence type="ECO:0000256" key="7">
    <source>
        <dbReference type="ARBA" id="ARBA00023136"/>
    </source>
</evidence>
<keyword evidence="5 12" id="KW-0378">Hydrolase</keyword>
<keyword evidence="7 10" id="KW-0472">Membrane</keyword>
<evidence type="ECO:0000256" key="2">
    <source>
        <dbReference type="ARBA" id="ARBA00022670"/>
    </source>
</evidence>
<keyword evidence="6 10" id="KW-1133">Transmembrane helix</keyword>
<dbReference type="EC" id="3.4.23.-" evidence="12"/>
<evidence type="ECO:0000256" key="1">
    <source>
        <dbReference type="ARBA" id="ARBA00007447"/>
    </source>
</evidence>
<dbReference type="InterPro" id="IPR021109">
    <property type="entry name" value="Peptidase_aspartic_dom_sf"/>
</dbReference>
<dbReference type="InterPro" id="IPR001461">
    <property type="entry name" value="Aspartic_peptidase_A1"/>
</dbReference>
<dbReference type="SUPFAM" id="SSF50630">
    <property type="entry name" value="Acid proteases"/>
    <property type="match status" value="1"/>
</dbReference>
<feature type="region of interest" description="Disordered" evidence="9">
    <location>
        <begin position="573"/>
        <end position="659"/>
    </location>
</feature>
<keyword evidence="13" id="KW-1185">Reference proteome</keyword>
<keyword evidence="4" id="KW-0732">Signal</keyword>
<dbReference type="GO" id="GO:0004190">
    <property type="term" value="F:aspartic-type endopeptidase activity"/>
    <property type="evidence" value="ECO:0007669"/>
    <property type="project" value="InterPro"/>
</dbReference>
<dbReference type="EMBL" id="JATAAI010000005">
    <property type="protein sequence ID" value="KAK1745592.1"/>
    <property type="molecule type" value="Genomic_DNA"/>
</dbReference>
<evidence type="ECO:0000313" key="12">
    <source>
        <dbReference type="EMBL" id="KAK1745592.1"/>
    </source>
</evidence>
<keyword evidence="3 10" id="KW-0812">Transmembrane</keyword>
<evidence type="ECO:0000256" key="3">
    <source>
        <dbReference type="ARBA" id="ARBA00022692"/>
    </source>
</evidence>
<organism evidence="12 13">
    <name type="scientific">Skeletonema marinoi</name>
    <dbReference type="NCBI Taxonomy" id="267567"/>
    <lineage>
        <taxon>Eukaryota</taxon>
        <taxon>Sar</taxon>
        <taxon>Stramenopiles</taxon>
        <taxon>Ochrophyta</taxon>
        <taxon>Bacillariophyta</taxon>
        <taxon>Coscinodiscophyceae</taxon>
        <taxon>Thalassiosirophycidae</taxon>
        <taxon>Thalassiosirales</taxon>
        <taxon>Skeletonemataceae</taxon>
        <taxon>Skeletonema</taxon>
        <taxon>Skeletonema marinoi-dohrnii complex</taxon>
    </lineage>
</organism>
<dbReference type="GO" id="GO:0012505">
    <property type="term" value="C:endomembrane system"/>
    <property type="evidence" value="ECO:0007669"/>
    <property type="project" value="UniProtKB-SubCell"/>
</dbReference>
<comment type="caution">
    <text evidence="12">The sequence shown here is derived from an EMBL/GenBank/DDBJ whole genome shotgun (WGS) entry which is preliminary data.</text>
</comment>
<keyword evidence="2" id="KW-0645">Protease</keyword>
<dbReference type="PANTHER" id="PTHR13683:SF375">
    <property type="entry name" value="PEPTIDASE A1 DOMAIN-CONTAINING PROTEIN"/>
    <property type="match status" value="1"/>
</dbReference>
<comment type="similarity">
    <text evidence="1">Belongs to the peptidase A1 family.</text>
</comment>
<feature type="compositionally biased region" description="Basic and acidic residues" evidence="9">
    <location>
        <begin position="646"/>
        <end position="659"/>
    </location>
</feature>
<evidence type="ECO:0000256" key="9">
    <source>
        <dbReference type="SAM" id="MobiDB-lite"/>
    </source>
</evidence>
<evidence type="ECO:0000256" key="4">
    <source>
        <dbReference type="ARBA" id="ARBA00022729"/>
    </source>
</evidence>
<proteinExistence type="inferred from homology"/>
<feature type="compositionally biased region" description="Basic and acidic residues" evidence="9">
    <location>
        <begin position="581"/>
        <end position="622"/>
    </location>
</feature>
<evidence type="ECO:0000313" key="13">
    <source>
        <dbReference type="Proteomes" id="UP001224775"/>
    </source>
</evidence>
<comment type="subcellular location">
    <subcellularLocation>
        <location evidence="8">Endomembrane system</location>
        <topology evidence="8">Single-pass type I membrane protein</topology>
    </subcellularLocation>
</comment>
<dbReference type="Proteomes" id="UP001224775">
    <property type="component" value="Unassembled WGS sequence"/>
</dbReference>
<evidence type="ECO:0000256" key="5">
    <source>
        <dbReference type="ARBA" id="ARBA00022801"/>
    </source>
</evidence>
<sequence length="659" mass="72917">MAVAPGNAADTESDGLMRFPLLTHDDVVNRRRRELRARGENVDLDDNVRHLRHLLPASSSAQQLGALYQGYGTHYVDLWVGNPPQRQTAVVDTGTSATAFPCSECQNCGQHTDPPFDERKSQSFRVPSCKKDGDTSSCAFGSCADKQCVVAHNFGSGNDASSWAAFEAQDIVYAGGLHDRPIDDRPIEITGTDDDESSPVHAQEFSFPLTFGCQTSASGYFEKQLASGVIGLDRRAQSFWGQMRAAQTIHHAQFSLCFVKQSLSGTNAGAIMLGGVDKRLHKTPMVFAKMMGDRTTASFKVYVRKMYMRTGHSMSETIMFDTSAKYSMLQLSEEAINGKEKFSVDSGTTDTYFIKSISDEFRKYWYDMTGIEYSNDPIQASDIDIRALPTIILQMSPHEGGVGDEIKTDDPRNIPGLAGKLDLATPNDVMFAIPANHYMQHNERDDTYSPRIYLDRDDSLGNVLGANAMTGHDMLFDMDAARIGFAESNCDYTGLVGYDGSASVKVDDGDAQFGLKADTIEDKGVCSSLQCRGVFGATVTLFFIGFFVFGRRYVNGGGATPMEPSHVDLEMKSNRNLGPRYSDHRHSGNSSDSDRPPYRDRSSTRSVRHYDDRRLERGHGERNLQSSSSTRRLRDSSPLVHASVVKSEKQKKCWEQRKS</sequence>
<dbReference type="GO" id="GO:0006508">
    <property type="term" value="P:proteolysis"/>
    <property type="evidence" value="ECO:0007669"/>
    <property type="project" value="UniProtKB-KW"/>
</dbReference>
<dbReference type="InterPro" id="IPR001969">
    <property type="entry name" value="Aspartic_peptidase_AS"/>
</dbReference>
<dbReference type="Pfam" id="PF14543">
    <property type="entry name" value="TAXi_N"/>
    <property type="match status" value="1"/>
</dbReference>
<dbReference type="PROSITE" id="PS00141">
    <property type="entry name" value="ASP_PROTEASE"/>
    <property type="match status" value="1"/>
</dbReference>
<name>A0AAD8YGB5_9STRA</name>
<protein>
    <submittedName>
        <fullName evidence="12">Aspartic peptidase, A1 family</fullName>
        <ecNumber evidence="12">3.4.23.-</ecNumber>
    </submittedName>
</protein>
<dbReference type="InterPro" id="IPR032861">
    <property type="entry name" value="TAXi_N"/>
</dbReference>
<dbReference type="PANTHER" id="PTHR13683">
    <property type="entry name" value="ASPARTYL PROTEASES"/>
    <property type="match status" value="1"/>
</dbReference>
<dbReference type="PROSITE" id="PS51767">
    <property type="entry name" value="PEPTIDASE_A1"/>
    <property type="match status" value="1"/>
</dbReference>
<evidence type="ECO:0000256" key="8">
    <source>
        <dbReference type="ARBA" id="ARBA00046288"/>
    </source>
</evidence>
<accession>A0AAD8YGB5</accession>
<evidence type="ECO:0000256" key="10">
    <source>
        <dbReference type="SAM" id="Phobius"/>
    </source>
</evidence>
<feature type="transmembrane region" description="Helical" evidence="10">
    <location>
        <begin position="533"/>
        <end position="554"/>
    </location>
</feature>
<gene>
    <name evidence="12" type="ORF">QTG54_003516</name>
</gene>
<evidence type="ECO:0000259" key="11">
    <source>
        <dbReference type="PROSITE" id="PS51767"/>
    </source>
</evidence>
<feature type="domain" description="Peptidase A1" evidence="11">
    <location>
        <begin position="74"/>
        <end position="486"/>
    </location>
</feature>
<dbReference type="InterPro" id="IPR033121">
    <property type="entry name" value="PEPTIDASE_A1"/>
</dbReference>
<reference evidence="12" key="1">
    <citation type="submission" date="2023-06" db="EMBL/GenBank/DDBJ databases">
        <title>Survivors Of The Sea: Transcriptome response of Skeletonema marinoi to long-term dormancy.</title>
        <authorList>
            <person name="Pinder M.I.M."/>
            <person name="Kourtchenko O."/>
            <person name="Robertson E.K."/>
            <person name="Larsson T."/>
            <person name="Maumus F."/>
            <person name="Osuna-Cruz C.M."/>
            <person name="Vancaester E."/>
            <person name="Stenow R."/>
            <person name="Vandepoele K."/>
            <person name="Ploug H."/>
            <person name="Bruchert V."/>
            <person name="Godhe A."/>
            <person name="Topel M."/>
        </authorList>
    </citation>
    <scope>NUCLEOTIDE SEQUENCE</scope>
    <source>
        <strain evidence="12">R05AC</strain>
    </source>
</reference>
<evidence type="ECO:0000256" key="6">
    <source>
        <dbReference type="ARBA" id="ARBA00022989"/>
    </source>
</evidence>
<dbReference type="Gene3D" id="2.40.70.10">
    <property type="entry name" value="Acid Proteases"/>
    <property type="match status" value="2"/>
</dbReference>